<dbReference type="GO" id="GO:0031145">
    <property type="term" value="P:anaphase-promoting complex-dependent catabolic process"/>
    <property type="evidence" value="ECO:0007669"/>
    <property type="project" value="TreeGrafter"/>
</dbReference>
<accession>A0A8R7RDU6</accession>
<proteinExistence type="predicted"/>
<reference evidence="6" key="1">
    <citation type="journal article" date="2013" name="Nature">
        <title>Draft genome of the wheat A-genome progenitor Triticum urartu.</title>
        <authorList>
            <person name="Ling H.Q."/>
            <person name="Zhao S."/>
            <person name="Liu D."/>
            <person name="Wang J."/>
            <person name="Sun H."/>
            <person name="Zhang C."/>
            <person name="Fan H."/>
            <person name="Li D."/>
            <person name="Dong L."/>
            <person name="Tao Y."/>
            <person name="Gao C."/>
            <person name="Wu H."/>
            <person name="Li Y."/>
            <person name="Cui Y."/>
            <person name="Guo X."/>
            <person name="Zheng S."/>
            <person name="Wang B."/>
            <person name="Yu K."/>
            <person name="Liang Q."/>
            <person name="Yang W."/>
            <person name="Lou X."/>
            <person name="Chen J."/>
            <person name="Feng M."/>
            <person name="Jian J."/>
            <person name="Zhang X."/>
            <person name="Luo G."/>
            <person name="Jiang Y."/>
            <person name="Liu J."/>
            <person name="Wang Z."/>
            <person name="Sha Y."/>
            <person name="Zhang B."/>
            <person name="Wu H."/>
            <person name="Tang D."/>
            <person name="Shen Q."/>
            <person name="Xue P."/>
            <person name="Zou S."/>
            <person name="Wang X."/>
            <person name="Liu X."/>
            <person name="Wang F."/>
            <person name="Yang Y."/>
            <person name="An X."/>
            <person name="Dong Z."/>
            <person name="Zhang K."/>
            <person name="Zhang X."/>
            <person name="Luo M.C."/>
            <person name="Dvorak J."/>
            <person name="Tong Y."/>
            <person name="Wang J."/>
            <person name="Yang H."/>
            <person name="Li Z."/>
            <person name="Wang D."/>
            <person name="Zhang A."/>
            <person name="Wang J."/>
        </authorList>
    </citation>
    <scope>NUCLEOTIDE SEQUENCE</scope>
    <source>
        <strain evidence="6">cv. G1812</strain>
    </source>
</reference>
<keyword evidence="3" id="KW-0131">Cell cycle</keyword>
<dbReference type="PANTHER" id="PTHR19918:SF1">
    <property type="entry name" value="FIZZY-RELATED PROTEIN HOMOLOG"/>
    <property type="match status" value="1"/>
</dbReference>
<dbReference type="InterPro" id="IPR033010">
    <property type="entry name" value="Cdc20/Fizzy"/>
</dbReference>
<organism evidence="5 6">
    <name type="scientific">Triticum urartu</name>
    <name type="common">Red wild einkorn</name>
    <name type="synonym">Crithodium urartu</name>
    <dbReference type="NCBI Taxonomy" id="4572"/>
    <lineage>
        <taxon>Eukaryota</taxon>
        <taxon>Viridiplantae</taxon>
        <taxon>Streptophyta</taxon>
        <taxon>Embryophyta</taxon>
        <taxon>Tracheophyta</taxon>
        <taxon>Spermatophyta</taxon>
        <taxon>Magnoliopsida</taxon>
        <taxon>Liliopsida</taxon>
        <taxon>Poales</taxon>
        <taxon>Poaceae</taxon>
        <taxon>BOP clade</taxon>
        <taxon>Pooideae</taxon>
        <taxon>Triticodae</taxon>
        <taxon>Triticeae</taxon>
        <taxon>Triticinae</taxon>
        <taxon>Triticum</taxon>
    </lineage>
</organism>
<dbReference type="PANTHER" id="PTHR19918">
    <property type="entry name" value="CELL DIVISION CYCLE 20 CDC20 FIZZY -RELATED"/>
    <property type="match status" value="1"/>
</dbReference>
<dbReference type="GO" id="GO:0005680">
    <property type="term" value="C:anaphase-promoting complex"/>
    <property type="evidence" value="ECO:0007669"/>
    <property type="project" value="TreeGrafter"/>
</dbReference>
<dbReference type="GO" id="GO:0010997">
    <property type="term" value="F:anaphase-promoting complex binding"/>
    <property type="evidence" value="ECO:0007669"/>
    <property type="project" value="InterPro"/>
</dbReference>
<evidence type="ECO:0000256" key="3">
    <source>
        <dbReference type="ARBA" id="ARBA00023306"/>
    </source>
</evidence>
<reference evidence="5" key="2">
    <citation type="submission" date="2022-06" db="UniProtKB">
        <authorList>
            <consortium name="EnsemblPlants"/>
        </authorList>
    </citation>
    <scope>IDENTIFICATION</scope>
</reference>
<evidence type="ECO:0000256" key="4">
    <source>
        <dbReference type="SAM" id="SignalP"/>
    </source>
</evidence>
<name>A0A8R7RDU6_TRIUA</name>
<keyword evidence="4" id="KW-0732">Signal</keyword>
<dbReference type="EnsemblPlants" id="TuG1812S0001274800.01.T01">
    <property type="protein sequence ID" value="TuG1812S0001274800.01.T01.s_cds28886"/>
    <property type="gene ID" value="TuG1812S0001274800.01"/>
</dbReference>
<dbReference type="Proteomes" id="UP000015106">
    <property type="component" value="Unassembled WGS sequence"/>
</dbReference>
<evidence type="ECO:0000313" key="6">
    <source>
        <dbReference type="Proteomes" id="UP000015106"/>
    </source>
</evidence>
<evidence type="ECO:0000313" key="5">
    <source>
        <dbReference type="EnsemblPlants" id="TuG1812S0001274800.01.T01.s_cds28886"/>
    </source>
</evidence>
<feature type="chain" id="PRO_5035805694" evidence="4">
    <location>
        <begin position="20"/>
        <end position="143"/>
    </location>
</feature>
<dbReference type="GO" id="GO:1990757">
    <property type="term" value="F:ubiquitin ligase activator activity"/>
    <property type="evidence" value="ECO:0007669"/>
    <property type="project" value="TreeGrafter"/>
</dbReference>
<dbReference type="Gramene" id="TuG1812S0001274800.01.T01">
    <property type="protein sequence ID" value="TuG1812S0001274800.01.T01.s_cds28886"/>
    <property type="gene ID" value="TuG1812S0001274800.01"/>
</dbReference>
<dbReference type="InterPro" id="IPR015943">
    <property type="entry name" value="WD40/YVTN_repeat-like_dom_sf"/>
</dbReference>
<keyword evidence="2" id="KW-0677">Repeat</keyword>
<keyword evidence="1" id="KW-0853">WD repeat</keyword>
<evidence type="ECO:0000256" key="2">
    <source>
        <dbReference type="ARBA" id="ARBA00022737"/>
    </source>
</evidence>
<feature type="signal peptide" evidence="4">
    <location>
        <begin position="1"/>
        <end position="19"/>
    </location>
</feature>
<keyword evidence="6" id="KW-1185">Reference proteome</keyword>
<evidence type="ECO:0000256" key="1">
    <source>
        <dbReference type="ARBA" id="ARBA00022574"/>
    </source>
</evidence>
<protein>
    <submittedName>
        <fullName evidence="5">Uncharacterized protein</fullName>
    </submittedName>
</protein>
<dbReference type="Gene3D" id="2.130.10.10">
    <property type="entry name" value="YVTN repeat-like/Quinoprotein amine dehydrogenase"/>
    <property type="match status" value="1"/>
</dbReference>
<dbReference type="GO" id="GO:1905786">
    <property type="term" value="P:positive regulation of anaphase-promoting complex-dependent catabolic process"/>
    <property type="evidence" value="ECO:0007669"/>
    <property type="project" value="TreeGrafter"/>
</dbReference>
<sequence>MNTLLLLLHITLMVIVCFSCPLVFQEYLLLYSNSCSNRKYHGNGILLLGVLYAPELQDDFYLNFVDWSSNNALSVGLGNCIYPWNATARCVQPMLSDFYFETLRGILNKFLTPHGHQALRFGGGPHCLFSELGAAWHPPICRD</sequence>
<dbReference type="AlphaFoldDB" id="A0A8R7RDU6"/>